<feature type="transmembrane region" description="Helical" evidence="1">
    <location>
        <begin position="250"/>
        <end position="270"/>
    </location>
</feature>
<dbReference type="InterPro" id="IPR010390">
    <property type="entry name" value="ABC-2_transporter-like"/>
</dbReference>
<dbReference type="Pfam" id="PF06182">
    <property type="entry name" value="ABC2_membrane_6"/>
    <property type="match status" value="1"/>
</dbReference>
<keyword evidence="1" id="KW-1133">Transmembrane helix</keyword>
<evidence type="ECO:0000313" key="3">
    <source>
        <dbReference type="Proteomes" id="UP001269402"/>
    </source>
</evidence>
<comment type="caution">
    <text evidence="2">The sequence shown here is derived from an EMBL/GenBank/DDBJ whole genome shotgun (WGS) entry which is preliminary data.</text>
</comment>
<feature type="transmembrane region" description="Helical" evidence="1">
    <location>
        <begin position="211"/>
        <end position="230"/>
    </location>
</feature>
<dbReference type="EMBL" id="JAVLSH010000005">
    <property type="protein sequence ID" value="MDR9760801.1"/>
    <property type="molecule type" value="Genomic_DNA"/>
</dbReference>
<accession>A0AAW8P2H3</accession>
<feature type="transmembrane region" description="Helical" evidence="1">
    <location>
        <begin position="157"/>
        <end position="190"/>
    </location>
</feature>
<dbReference type="AlphaFoldDB" id="A0AAW8P2H3"/>
<dbReference type="Proteomes" id="UP001269402">
    <property type="component" value="Unassembled WGS sequence"/>
</dbReference>
<gene>
    <name evidence="2" type="ORF">RJJ37_14355</name>
</gene>
<keyword evidence="3" id="KW-1185">Reference proteome</keyword>
<evidence type="ECO:0000256" key="1">
    <source>
        <dbReference type="SAM" id="Phobius"/>
    </source>
</evidence>
<keyword evidence="1" id="KW-0472">Membrane</keyword>
<feature type="transmembrane region" description="Helical" evidence="1">
    <location>
        <begin position="44"/>
        <end position="67"/>
    </location>
</feature>
<evidence type="ECO:0000313" key="2">
    <source>
        <dbReference type="EMBL" id="MDR9760801.1"/>
    </source>
</evidence>
<feature type="transmembrane region" description="Helical" evidence="1">
    <location>
        <begin position="123"/>
        <end position="151"/>
    </location>
</feature>
<dbReference type="PANTHER" id="PTHR36833:SF1">
    <property type="entry name" value="INTEGRAL MEMBRANE TRANSPORT PROTEIN"/>
    <property type="match status" value="1"/>
</dbReference>
<protein>
    <submittedName>
        <fullName evidence="2">ABC-2 family transporter protein</fullName>
    </submittedName>
</protein>
<name>A0AAW8P2H3_9HYPH</name>
<reference evidence="3" key="1">
    <citation type="submission" date="2023-07" db="EMBL/GenBank/DDBJ databases">
        <title>Genomic characterization of faba bean (Vicia faba) microsymbionts in Mexican soils.</title>
        <authorList>
            <person name="Rivera Orduna F.N."/>
            <person name="Guevara-Luna J."/>
            <person name="Yan J."/>
            <person name="Arroyo-Herrera I."/>
            <person name="Li Y."/>
            <person name="Vasquez-Murrieta M.S."/>
            <person name="Wang E.T."/>
        </authorList>
    </citation>
    <scope>NUCLEOTIDE SEQUENCE [LARGE SCALE GENOMIC DNA]</scope>
    <source>
        <strain evidence="3">CH6</strain>
    </source>
</reference>
<dbReference type="PANTHER" id="PTHR36833">
    <property type="entry name" value="SLR0610 PROTEIN-RELATED"/>
    <property type="match status" value="1"/>
</dbReference>
<dbReference type="RefSeq" id="WP_310807704.1">
    <property type="nucleotide sequence ID" value="NZ_JAVLSH010000005.1"/>
</dbReference>
<feature type="transmembrane region" description="Helical" evidence="1">
    <location>
        <begin position="79"/>
        <end position="98"/>
    </location>
</feature>
<organism evidence="2 3">
    <name type="scientific">Rhizobium redzepovicii</name>
    <dbReference type="NCBI Taxonomy" id="2867518"/>
    <lineage>
        <taxon>Bacteria</taxon>
        <taxon>Pseudomonadati</taxon>
        <taxon>Pseudomonadota</taxon>
        <taxon>Alphaproteobacteria</taxon>
        <taxon>Hyphomicrobiales</taxon>
        <taxon>Rhizobiaceae</taxon>
        <taxon>Rhizobium/Agrobacterium group</taxon>
        <taxon>Rhizobium</taxon>
    </lineage>
</organism>
<sequence>MALSLHPHHRAGRLTVLLHHLRVIPLLVRMYVRSQMEYRGAFWLDRLAQILSYGSVFATIGILLARFDTLGGWTWPELALLFSFQLLAYSFGAAMSFVQLRDLEELVRLGTFDTLLAKPFSPWAYLIFSGLNISYTGHVILAVALMGWAVLSVDFGWSVWSVSFLIATLVSAALLTASLITMIGATALIWVRSNHLFSIFFGFWELTRYPLNIFPGGIQITLITAVPLALTSSVPVAALLGKPVPILGDWAAPAALAAGPVWVLIAMAYWRYATGKYQGAGG</sequence>
<proteinExistence type="predicted"/>
<keyword evidence="1" id="KW-0812">Transmembrane</keyword>